<evidence type="ECO:0000313" key="3">
    <source>
        <dbReference type="EMBL" id="GAA5085603.1"/>
    </source>
</evidence>
<comment type="caution">
    <text evidence="3">The sequence shown here is derived from an EMBL/GenBank/DDBJ whole genome shotgun (WGS) entry which is preliminary data.</text>
</comment>
<evidence type="ECO:0000313" key="4">
    <source>
        <dbReference type="Proteomes" id="UP001500227"/>
    </source>
</evidence>
<dbReference type="InterPro" id="IPR029063">
    <property type="entry name" value="SAM-dependent_MTases_sf"/>
</dbReference>
<name>A0ABP9LYZ5_9BURK</name>
<evidence type="ECO:0000259" key="2">
    <source>
        <dbReference type="Pfam" id="PF13649"/>
    </source>
</evidence>
<keyword evidence="4" id="KW-1185">Reference proteome</keyword>
<evidence type="ECO:0000256" key="1">
    <source>
        <dbReference type="ARBA" id="ARBA00022679"/>
    </source>
</evidence>
<dbReference type="CDD" id="cd02440">
    <property type="entry name" value="AdoMet_MTases"/>
    <property type="match status" value="1"/>
</dbReference>
<dbReference type="GO" id="GO:0008168">
    <property type="term" value="F:methyltransferase activity"/>
    <property type="evidence" value="ECO:0007669"/>
    <property type="project" value="UniProtKB-KW"/>
</dbReference>
<dbReference type="InterPro" id="IPR041698">
    <property type="entry name" value="Methyltransf_25"/>
</dbReference>
<gene>
    <name evidence="3" type="ORF">GCM10023337_04490</name>
</gene>
<reference evidence="4" key="1">
    <citation type="journal article" date="2019" name="Int. J. Syst. Evol. Microbiol.">
        <title>The Global Catalogue of Microorganisms (GCM) 10K type strain sequencing project: providing services to taxonomists for standard genome sequencing and annotation.</title>
        <authorList>
            <consortium name="The Broad Institute Genomics Platform"/>
            <consortium name="The Broad Institute Genome Sequencing Center for Infectious Disease"/>
            <person name="Wu L."/>
            <person name="Ma J."/>
        </authorList>
    </citation>
    <scope>NUCLEOTIDE SEQUENCE [LARGE SCALE GENOMIC DNA]</scope>
    <source>
        <strain evidence="4">JCM 18423</strain>
    </source>
</reference>
<organism evidence="3 4">
    <name type="scientific">Paenalcaligenes hermetiae</name>
    <dbReference type="NCBI Taxonomy" id="1157987"/>
    <lineage>
        <taxon>Bacteria</taxon>
        <taxon>Pseudomonadati</taxon>
        <taxon>Pseudomonadota</taxon>
        <taxon>Betaproteobacteria</taxon>
        <taxon>Burkholderiales</taxon>
        <taxon>Alcaligenaceae</taxon>
        <taxon>Paenalcaligenes</taxon>
    </lineage>
</organism>
<dbReference type="PANTHER" id="PTHR43861">
    <property type="entry name" value="TRANS-ACONITATE 2-METHYLTRANSFERASE-RELATED"/>
    <property type="match status" value="1"/>
</dbReference>
<dbReference type="GO" id="GO:0032259">
    <property type="term" value="P:methylation"/>
    <property type="evidence" value="ECO:0007669"/>
    <property type="project" value="UniProtKB-KW"/>
</dbReference>
<dbReference type="SUPFAM" id="SSF53335">
    <property type="entry name" value="S-adenosyl-L-methionine-dependent methyltransferases"/>
    <property type="match status" value="1"/>
</dbReference>
<keyword evidence="3" id="KW-0489">Methyltransferase</keyword>
<dbReference type="Pfam" id="PF13649">
    <property type="entry name" value="Methyltransf_25"/>
    <property type="match status" value="1"/>
</dbReference>
<dbReference type="RefSeq" id="WP_345369303.1">
    <property type="nucleotide sequence ID" value="NZ_BAABKD010000002.1"/>
</dbReference>
<keyword evidence="1" id="KW-0808">Transferase</keyword>
<dbReference type="Proteomes" id="UP001500227">
    <property type="component" value="Unassembled WGS sequence"/>
</dbReference>
<proteinExistence type="predicted"/>
<sequence>MTKQTDNFWHQRFLQDSYFYGTQPNDFLKAQAHVLPKGGRVLSIGEGEGRNAVFLAEQGFEVTALDAAQSGLDKVQRLATERGVTVNTLCVDLNDYVFEPQQWDAIISIFCHLPPALRTRVHQGVAQALKANGVYLLEAYVPKQLQYGTGGPKSLDLLYQASSLKQDLQGLDFLLLEEIEREIYEGDGHHGLSAVVQLIAKKTPNP</sequence>
<accession>A0ABP9LYZ5</accession>
<dbReference type="EMBL" id="BAABKD010000002">
    <property type="protein sequence ID" value="GAA5085603.1"/>
    <property type="molecule type" value="Genomic_DNA"/>
</dbReference>
<dbReference type="PANTHER" id="PTHR43861:SF3">
    <property type="entry name" value="PUTATIVE (AFU_ORTHOLOGUE AFUA_2G14390)-RELATED"/>
    <property type="match status" value="1"/>
</dbReference>
<dbReference type="Gene3D" id="3.40.50.150">
    <property type="entry name" value="Vaccinia Virus protein VP39"/>
    <property type="match status" value="1"/>
</dbReference>
<feature type="domain" description="Methyltransferase" evidence="2">
    <location>
        <begin position="41"/>
        <end position="133"/>
    </location>
</feature>
<protein>
    <submittedName>
        <fullName evidence="3">Class I SAM-dependent methyltransferase</fullName>
    </submittedName>
</protein>